<organism evidence="2 3">
    <name type="scientific">Massiliimalia timonensis</name>
    <dbReference type="NCBI Taxonomy" id="1987501"/>
    <lineage>
        <taxon>Bacteria</taxon>
        <taxon>Bacillati</taxon>
        <taxon>Bacillota</taxon>
        <taxon>Clostridia</taxon>
        <taxon>Eubacteriales</taxon>
        <taxon>Oscillospiraceae</taxon>
        <taxon>Massiliimalia</taxon>
    </lineage>
</organism>
<gene>
    <name evidence="2" type="ORF">H8702_13200</name>
</gene>
<protein>
    <recommendedName>
        <fullName evidence="1">S-layer protein SbsC C-terminal domain-containing protein</fullName>
    </recommendedName>
</protein>
<dbReference type="Proteomes" id="UP000632659">
    <property type="component" value="Unassembled WGS sequence"/>
</dbReference>
<evidence type="ECO:0000259" key="1">
    <source>
        <dbReference type="Pfam" id="PF18316"/>
    </source>
</evidence>
<evidence type="ECO:0000313" key="3">
    <source>
        <dbReference type="Proteomes" id="UP000632659"/>
    </source>
</evidence>
<dbReference type="Pfam" id="PF18316">
    <property type="entry name" value="S-l_SbsC_C"/>
    <property type="match status" value="1"/>
</dbReference>
<proteinExistence type="predicted"/>
<dbReference type="EMBL" id="JACRTL010000011">
    <property type="protein sequence ID" value="MBC8612048.1"/>
    <property type="molecule type" value="Genomic_DNA"/>
</dbReference>
<evidence type="ECO:0000313" key="2">
    <source>
        <dbReference type="EMBL" id="MBC8612048.1"/>
    </source>
</evidence>
<sequence length="288" mass="30656">MAATPKKGTELSTIDVNMIVLTTEEDSPKSIASTTQTKIEVEPQIETTEAVKNIVKGRLLAQKSEIQTITGNTITLTDNTTILELIEILQGGTITKDEDQTTITGYTPPAVGSEYKPVKFSMDVYSAVMDEGGNITKYEKITYPGCKGVMVGLGSEDNVFRINTYTINSAPAKGQAPYTISYEETLPEVDSNPNPALGKLTVTSAEGTNSGDTHITVTPVKEPSNSYKYKAGGSVSEPKYDEVCSSGYTDWDGSADITATTGQKILIVEVDGSNKAKKAGIATITSKA</sequence>
<dbReference type="AlphaFoldDB" id="A0A8J6P6P7"/>
<dbReference type="InterPro" id="IPR040751">
    <property type="entry name" value="SbsC_C"/>
</dbReference>
<accession>A0A8J6P6P7</accession>
<name>A0A8J6P6P7_9FIRM</name>
<dbReference type="RefSeq" id="WP_187536872.1">
    <property type="nucleotide sequence ID" value="NZ_JACRTL010000011.1"/>
</dbReference>
<reference evidence="2" key="1">
    <citation type="submission" date="2020-08" db="EMBL/GenBank/DDBJ databases">
        <title>Genome public.</title>
        <authorList>
            <person name="Liu C."/>
            <person name="Sun Q."/>
        </authorList>
    </citation>
    <scope>NUCLEOTIDE SEQUENCE</scope>
    <source>
        <strain evidence="2">NSJ-15</strain>
    </source>
</reference>
<comment type="caution">
    <text evidence="2">The sequence shown here is derived from an EMBL/GenBank/DDBJ whole genome shotgun (WGS) entry which is preliminary data.</text>
</comment>
<feature type="domain" description="S-layer protein SbsC C-terminal" evidence="1">
    <location>
        <begin position="206"/>
        <end position="278"/>
    </location>
</feature>
<keyword evidence="3" id="KW-1185">Reference proteome</keyword>